<name>A0A8E1QVI3_9BACT</name>
<gene>
    <name evidence="1" type="ORF">ACU52_13865</name>
</gene>
<reference evidence="1 2" key="1">
    <citation type="submission" date="2015-06" db="EMBL/GenBank/DDBJ databases">
        <title>Prevotella sp. 109, sp. nov., a novel member of the family Prevotellaceae isolated from human faeces.</title>
        <authorList>
            <person name="Shkoporov A.N."/>
            <person name="Chaplin A.V."/>
            <person name="Kafarskaia L.I."/>
            <person name="Efimov B.A."/>
        </authorList>
    </citation>
    <scope>NUCLEOTIDE SEQUENCE [LARGE SCALE GENOMIC DNA]</scope>
    <source>
        <strain evidence="1 2">109</strain>
    </source>
</reference>
<keyword evidence="2" id="KW-1185">Reference proteome</keyword>
<evidence type="ECO:0008006" key="3">
    <source>
        <dbReference type="Google" id="ProtNLM"/>
    </source>
</evidence>
<sequence length="81" mass="9545">MKRTGYVQRWSLEVVFKKTKRLLELGKCQVGNFVPQIVTTSLTTLQYNILYLMMRFATYETMDIFKDATKSSLELTVEERI</sequence>
<proteinExistence type="predicted"/>
<protein>
    <recommendedName>
        <fullName evidence="3">Transposase</fullName>
    </recommendedName>
</protein>
<accession>A0A8E1QVI3</accession>
<evidence type="ECO:0000313" key="1">
    <source>
        <dbReference type="EMBL" id="KOO66373.1"/>
    </source>
</evidence>
<organism evidence="1 2">
    <name type="scientific">Xylanibacter rarus</name>
    <dbReference type="NCBI Taxonomy" id="1676614"/>
    <lineage>
        <taxon>Bacteria</taxon>
        <taxon>Pseudomonadati</taxon>
        <taxon>Bacteroidota</taxon>
        <taxon>Bacteroidia</taxon>
        <taxon>Bacteroidales</taxon>
        <taxon>Prevotellaceae</taxon>
        <taxon>Xylanibacter</taxon>
    </lineage>
</organism>
<comment type="caution">
    <text evidence="1">The sequence shown here is derived from an EMBL/GenBank/DDBJ whole genome shotgun (WGS) entry which is preliminary data.</text>
</comment>
<dbReference type="AlphaFoldDB" id="A0A8E1QVI3"/>
<dbReference type="Proteomes" id="UP000036951">
    <property type="component" value="Unassembled WGS sequence"/>
</dbReference>
<dbReference type="EMBL" id="LFQU01000046">
    <property type="protein sequence ID" value="KOO66373.1"/>
    <property type="molecule type" value="Genomic_DNA"/>
</dbReference>
<evidence type="ECO:0000313" key="2">
    <source>
        <dbReference type="Proteomes" id="UP000036951"/>
    </source>
</evidence>